<evidence type="ECO:0000256" key="1">
    <source>
        <dbReference type="ARBA" id="ARBA00004123"/>
    </source>
</evidence>
<dbReference type="GO" id="GO:0045944">
    <property type="term" value="P:positive regulation of transcription by RNA polymerase II"/>
    <property type="evidence" value="ECO:0007669"/>
    <property type="project" value="InterPro"/>
</dbReference>
<evidence type="ECO:0000256" key="5">
    <source>
        <dbReference type="ARBA" id="ARBA00023242"/>
    </source>
</evidence>
<protein>
    <recommendedName>
        <fullName evidence="8">MADS-box domain-containing protein</fullName>
    </recommendedName>
</protein>
<sequence>MARSKMKLEYIRNNASRRSTLRKRSRGILKKVEEISVLCGTDACGIIYSPDEDAPQVWPQPLDARRILTEFNNLPELERTRKMTNHLAYMQERLNNLTEKVVKSENANNQVEVRAMLYEGYSGSDFAELSAHEVWAVGNALDELMSKVFEKMRVMSMNLSAQAQTGGGVAVGPGAAPAIPEVGPSTPAVMGDFVAVGPGAAPAIPEVGPSTPAMMSDLGSSSDGGDSDEDD</sequence>
<dbReference type="Proteomes" id="UP001140206">
    <property type="component" value="Chromosome 5"/>
</dbReference>
<dbReference type="AlphaFoldDB" id="A0AAV8BYZ5"/>
<feature type="domain" description="MADS-box" evidence="8">
    <location>
        <begin position="1"/>
        <end position="49"/>
    </location>
</feature>
<evidence type="ECO:0000256" key="2">
    <source>
        <dbReference type="ARBA" id="ARBA00023015"/>
    </source>
</evidence>
<dbReference type="GO" id="GO:0046983">
    <property type="term" value="F:protein dimerization activity"/>
    <property type="evidence" value="ECO:0007669"/>
    <property type="project" value="InterPro"/>
</dbReference>
<dbReference type="InterPro" id="IPR033897">
    <property type="entry name" value="SRF-like_MADS-box"/>
</dbReference>
<dbReference type="CDD" id="cd00266">
    <property type="entry name" value="MADS_SRF_like"/>
    <property type="match status" value="1"/>
</dbReference>
<dbReference type="InterPro" id="IPR002100">
    <property type="entry name" value="TF_MADSbox"/>
</dbReference>
<keyword evidence="4" id="KW-0804">Transcription</keyword>
<accession>A0AAV8BYZ5</accession>
<dbReference type="EMBL" id="JAMFTS010000005">
    <property type="protein sequence ID" value="KAJ4747627.1"/>
    <property type="molecule type" value="Genomic_DNA"/>
</dbReference>
<name>A0AAV8BYZ5_9POAL</name>
<keyword evidence="6" id="KW-0175">Coiled coil</keyword>
<feature type="region of interest" description="Disordered" evidence="7">
    <location>
        <begin position="201"/>
        <end position="231"/>
    </location>
</feature>
<evidence type="ECO:0000313" key="10">
    <source>
        <dbReference type="Proteomes" id="UP001140206"/>
    </source>
</evidence>
<dbReference type="GO" id="GO:0000987">
    <property type="term" value="F:cis-regulatory region sequence-specific DNA binding"/>
    <property type="evidence" value="ECO:0007669"/>
    <property type="project" value="InterPro"/>
</dbReference>
<dbReference type="InterPro" id="IPR036879">
    <property type="entry name" value="TF_MADSbox_sf"/>
</dbReference>
<keyword evidence="3" id="KW-0238">DNA-binding</keyword>
<dbReference type="GO" id="GO:0005634">
    <property type="term" value="C:nucleus"/>
    <property type="evidence" value="ECO:0007669"/>
    <property type="project" value="UniProtKB-SubCell"/>
</dbReference>
<dbReference type="SMART" id="SM00432">
    <property type="entry name" value="MADS"/>
    <property type="match status" value="1"/>
</dbReference>
<dbReference type="Pfam" id="PF00319">
    <property type="entry name" value="SRF-TF"/>
    <property type="match status" value="1"/>
</dbReference>
<keyword evidence="2" id="KW-0805">Transcription regulation</keyword>
<keyword evidence="5" id="KW-0539">Nucleus</keyword>
<gene>
    <name evidence="9" type="ORF">LUZ62_082032</name>
</gene>
<dbReference type="InterPro" id="IPR050142">
    <property type="entry name" value="MADS-box/MEF2_TF"/>
</dbReference>
<dbReference type="SUPFAM" id="SSF55455">
    <property type="entry name" value="SRF-like"/>
    <property type="match status" value="1"/>
</dbReference>
<reference evidence="9" key="1">
    <citation type="submission" date="2022-08" db="EMBL/GenBank/DDBJ databases">
        <authorList>
            <person name="Marques A."/>
        </authorList>
    </citation>
    <scope>NUCLEOTIDE SEQUENCE</scope>
    <source>
        <strain evidence="9">RhyPub2mFocal</strain>
        <tissue evidence="9">Leaves</tissue>
    </source>
</reference>
<evidence type="ECO:0000256" key="4">
    <source>
        <dbReference type="ARBA" id="ARBA00023163"/>
    </source>
</evidence>
<dbReference type="GO" id="GO:0000981">
    <property type="term" value="F:DNA-binding transcription factor activity, RNA polymerase II-specific"/>
    <property type="evidence" value="ECO:0007669"/>
    <property type="project" value="InterPro"/>
</dbReference>
<keyword evidence="10" id="KW-1185">Reference proteome</keyword>
<dbReference type="PANTHER" id="PTHR48019">
    <property type="entry name" value="SERUM RESPONSE FACTOR HOMOLOG"/>
    <property type="match status" value="1"/>
</dbReference>
<evidence type="ECO:0000256" key="7">
    <source>
        <dbReference type="SAM" id="MobiDB-lite"/>
    </source>
</evidence>
<feature type="coiled-coil region" evidence="6">
    <location>
        <begin position="87"/>
        <end position="114"/>
    </location>
</feature>
<proteinExistence type="predicted"/>
<organism evidence="9 10">
    <name type="scientific">Rhynchospora pubera</name>
    <dbReference type="NCBI Taxonomy" id="906938"/>
    <lineage>
        <taxon>Eukaryota</taxon>
        <taxon>Viridiplantae</taxon>
        <taxon>Streptophyta</taxon>
        <taxon>Embryophyta</taxon>
        <taxon>Tracheophyta</taxon>
        <taxon>Spermatophyta</taxon>
        <taxon>Magnoliopsida</taxon>
        <taxon>Liliopsida</taxon>
        <taxon>Poales</taxon>
        <taxon>Cyperaceae</taxon>
        <taxon>Cyperoideae</taxon>
        <taxon>Rhynchosporeae</taxon>
        <taxon>Rhynchospora</taxon>
    </lineage>
</organism>
<dbReference type="PROSITE" id="PS50066">
    <property type="entry name" value="MADS_BOX_2"/>
    <property type="match status" value="1"/>
</dbReference>
<comment type="caution">
    <text evidence="9">The sequence shown here is derived from an EMBL/GenBank/DDBJ whole genome shotgun (WGS) entry which is preliminary data.</text>
</comment>
<comment type="subcellular location">
    <subcellularLocation>
        <location evidence="1">Nucleus</location>
    </subcellularLocation>
</comment>
<evidence type="ECO:0000256" key="6">
    <source>
        <dbReference type="SAM" id="Coils"/>
    </source>
</evidence>
<evidence type="ECO:0000259" key="8">
    <source>
        <dbReference type="PROSITE" id="PS50066"/>
    </source>
</evidence>
<evidence type="ECO:0000313" key="9">
    <source>
        <dbReference type="EMBL" id="KAJ4747627.1"/>
    </source>
</evidence>
<evidence type="ECO:0000256" key="3">
    <source>
        <dbReference type="ARBA" id="ARBA00023125"/>
    </source>
</evidence>
<dbReference type="PRINTS" id="PR00404">
    <property type="entry name" value="MADSDOMAIN"/>
</dbReference>
<dbReference type="Gene3D" id="3.40.1810.10">
    <property type="entry name" value="Transcription factor, MADS-box"/>
    <property type="match status" value="1"/>
</dbReference>